<dbReference type="GO" id="GO:0016747">
    <property type="term" value="F:acyltransferase activity, transferring groups other than amino-acyl groups"/>
    <property type="evidence" value="ECO:0007669"/>
    <property type="project" value="InterPro"/>
</dbReference>
<dbReference type="Proteomes" id="UP000185604">
    <property type="component" value="Unassembled WGS sequence"/>
</dbReference>
<gene>
    <name evidence="2" type="ORF">B4121_0304</name>
    <name evidence="3" type="ORF">CHCC15381_3189</name>
</gene>
<evidence type="ECO:0000313" key="4">
    <source>
        <dbReference type="Proteomes" id="UP000185604"/>
    </source>
</evidence>
<dbReference type="SUPFAM" id="SSF55729">
    <property type="entry name" value="Acyl-CoA N-acyltransferases (Nat)"/>
    <property type="match status" value="1"/>
</dbReference>
<dbReference type="PROSITE" id="PS51186">
    <property type="entry name" value="GNAT"/>
    <property type="match status" value="1"/>
</dbReference>
<dbReference type="CDD" id="cd04301">
    <property type="entry name" value="NAT_SF"/>
    <property type="match status" value="1"/>
</dbReference>
<proteinExistence type="predicted"/>
<evidence type="ECO:0000259" key="1">
    <source>
        <dbReference type="PROSITE" id="PS51186"/>
    </source>
</evidence>
<evidence type="ECO:0000313" key="2">
    <source>
        <dbReference type="EMBL" id="OLF98777.1"/>
    </source>
</evidence>
<accession>A0A6I7TVJ7</accession>
<dbReference type="PANTHER" id="PTHR43328:SF1">
    <property type="entry name" value="N-ACETYLTRANSFERASE DOMAIN-CONTAINING PROTEIN"/>
    <property type="match status" value="1"/>
</dbReference>
<evidence type="ECO:0000313" key="5">
    <source>
        <dbReference type="Proteomes" id="UP000429980"/>
    </source>
</evidence>
<dbReference type="PANTHER" id="PTHR43328">
    <property type="entry name" value="ACETYLTRANSFERASE-RELATED"/>
    <property type="match status" value="1"/>
</dbReference>
<protein>
    <submittedName>
        <fullName evidence="3">Spermine/spermidine acetyltransferase</fullName>
    </submittedName>
    <submittedName>
        <fullName evidence="2">YbbJ</fullName>
    </submittedName>
</protein>
<dbReference type="Gene3D" id="3.40.630.30">
    <property type="match status" value="1"/>
</dbReference>
<dbReference type="Proteomes" id="UP000429980">
    <property type="component" value="Unassembled WGS sequence"/>
</dbReference>
<dbReference type="EMBL" id="LKPO01000001">
    <property type="protein sequence ID" value="OLF98777.1"/>
    <property type="molecule type" value="Genomic_DNA"/>
</dbReference>
<dbReference type="Pfam" id="PF00583">
    <property type="entry name" value="Acetyltransf_1"/>
    <property type="match status" value="1"/>
</dbReference>
<dbReference type="InterPro" id="IPR016181">
    <property type="entry name" value="Acyl_CoA_acyltransferase"/>
</dbReference>
<sequence>MKKSGSIQLKHFSEEHSAALLEFELPEEQHRFTALPKEVLKQTDGQFPIVILSEGEPVGFFILHATERVKDYSDNPDAMLLTALSIDRKHQGKGYAKEGMLKLPAFVAKEFTHCHEIVLVVNVKNTAAQHLYVKAGFADTGERKMGPIGEQIVMKLNTGKHPKGS</sequence>
<dbReference type="AlphaFoldDB" id="A0A6I7TVJ7"/>
<keyword evidence="5" id="KW-1185">Reference proteome</keyword>
<feature type="domain" description="N-acetyltransferase" evidence="1">
    <location>
        <begin position="7"/>
        <end position="159"/>
    </location>
</feature>
<dbReference type="InterPro" id="IPR000182">
    <property type="entry name" value="GNAT_dom"/>
</dbReference>
<reference evidence="3 5" key="2">
    <citation type="submission" date="2019-06" db="EMBL/GenBank/DDBJ databases">
        <title>Genome sequence analysis of &gt;100 Bacillus licheniformis strains suggests intrinsic resistance to this species.</title>
        <authorList>
            <person name="Wels M."/>
            <person name="Siezen R.J."/>
            <person name="Johansen E."/>
            <person name="Stuer-Lauridsen B."/>
            <person name="Bjerre K."/>
            <person name="Nielsen B.K.K."/>
        </authorList>
    </citation>
    <scope>NUCLEOTIDE SEQUENCE [LARGE SCALE GENOMIC DNA]</scope>
    <source>
        <strain evidence="3 5">BAC-15381</strain>
    </source>
</reference>
<name>A0A6I7TVJ7_9BACI</name>
<evidence type="ECO:0000313" key="3">
    <source>
        <dbReference type="EMBL" id="TWL34746.1"/>
    </source>
</evidence>
<comment type="caution">
    <text evidence="2">The sequence shown here is derived from an EMBL/GenBank/DDBJ whole genome shotgun (WGS) entry which is preliminary data.</text>
</comment>
<dbReference type="RefSeq" id="WP_023856354.1">
    <property type="nucleotide sequence ID" value="NZ_AP023088.1"/>
</dbReference>
<organism evidence="2 4">
    <name type="scientific">Bacillus paralicheniformis</name>
    <dbReference type="NCBI Taxonomy" id="1648923"/>
    <lineage>
        <taxon>Bacteria</taxon>
        <taxon>Bacillati</taxon>
        <taxon>Bacillota</taxon>
        <taxon>Bacilli</taxon>
        <taxon>Bacillales</taxon>
        <taxon>Bacillaceae</taxon>
        <taxon>Bacillus</taxon>
    </lineage>
</organism>
<dbReference type="EMBL" id="NILF01000062">
    <property type="protein sequence ID" value="TWL34746.1"/>
    <property type="molecule type" value="Genomic_DNA"/>
</dbReference>
<reference evidence="2 4" key="1">
    <citation type="journal article" date="2016" name="Front. Microbiol.">
        <title>High-Level Heat Resistance of Spores of Bacillus amyloliquefaciens and Bacillus licheniformis Results from the Presence of a spoVA Operon in a Tn1546 Transposon.</title>
        <authorList>
            <person name="Berendsen E.M."/>
            <person name="Koning R.A."/>
            <person name="Boekhorst J."/>
            <person name="de Jong A."/>
            <person name="Kuipers O.P."/>
            <person name="Wells-Bennik M.H."/>
        </authorList>
    </citation>
    <scope>NUCLEOTIDE SEQUENCE [LARGE SCALE GENOMIC DNA]</scope>
    <source>
        <strain evidence="2 4">B4121</strain>
    </source>
</reference>